<dbReference type="Proteomes" id="UP000009170">
    <property type="component" value="Unassembled WGS sequence"/>
</dbReference>
<evidence type="ECO:0000256" key="1">
    <source>
        <dbReference type="SAM" id="MobiDB-lite"/>
    </source>
</evidence>
<evidence type="ECO:0000313" key="3">
    <source>
        <dbReference type="Proteomes" id="UP000009170"/>
    </source>
</evidence>
<feature type="compositionally biased region" description="Gly residues" evidence="1">
    <location>
        <begin position="78"/>
        <end position="88"/>
    </location>
</feature>
<organism evidence="2 3">
    <name type="scientific">Ostreococcus tauri</name>
    <name type="common">Marine green alga</name>
    <dbReference type="NCBI Taxonomy" id="70448"/>
    <lineage>
        <taxon>Eukaryota</taxon>
        <taxon>Viridiplantae</taxon>
        <taxon>Chlorophyta</taxon>
        <taxon>Mamiellophyceae</taxon>
        <taxon>Mamiellales</taxon>
        <taxon>Bathycoccaceae</taxon>
        <taxon>Ostreococcus</taxon>
    </lineage>
</organism>
<dbReference type="KEGG" id="ota:OT_ostta09g02870"/>
<keyword evidence="3" id="KW-1185">Reference proteome</keyword>
<sequence length="104" mass="10931">MPRASAHGRRRGVKGAYDDAVGGATTSGTAVSVDDVVKLGTLLMLAKTVNDWYAHTYGLNPLGRARAFLGRCWRDLRGGGGRGSGGKRVSGKAFKGKGRRVGKK</sequence>
<dbReference type="RefSeq" id="XP_022839650.1">
    <property type="nucleotide sequence ID" value="XM_022983377.1"/>
</dbReference>
<evidence type="ECO:0000313" key="2">
    <source>
        <dbReference type="EMBL" id="CEF99107.1"/>
    </source>
</evidence>
<feature type="region of interest" description="Disordered" evidence="1">
    <location>
        <begin position="78"/>
        <end position="104"/>
    </location>
</feature>
<gene>
    <name evidence="2" type="ORF">OT_ostta09g02870</name>
</gene>
<comment type="caution">
    <text evidence="2">The sequence shown here is derived from an EMBL/GenBank/DDBJ whole genome shotgun (WGS) entry which is preliminary data.</text>
</comment>
<reference evidence="2 3" key="2">
    <citation type="journal article" date="2014" name="BMC Genomics">
        <title>An improved genome of the model marine alga Ostreococcus tauri unfolds by assessing Illumina de novo assemblies.</title>
        <authorList>
            <person name="Blanc-Mathieu R."/>
            <person name="Verhelst B."/>
            <person name="Derelle E."/>
            <person name="Rombauts S."/>
            <person name="Bouget F.Y."/>
            <person name="Carre I."/>
            <person name="Chateau A."/>
            <person name="Eyre-Walker A."/>
            <person name="Grimsley N."/>
            <person name="Moreau H."/>
            <person name="Piegu B."/>
            <person name="Rivals E."/>
            <person name="Schackwitz W."/>
            <person name="Van de Peer Y."/>
            <person name="Piganeau G."/>
        </authorList>
    </citation>
    <scope>NUCLEOTIDE SEQUENCE [LARGE SCALE GENOMIC DNA]</scope>
    <source>
        <strain evidence="3">OTTH 0595 / CCAP 157/2 / RCC745</strain>
    </source>
</reference>
<dbReference type="EMBL" id="CAID01000009">
    <property type="protein sequence ID" value="CEF99107.1"/>
    <property type="molecule type" value="Genomic_DNA"/>
</dbReference>
<proteinExistence type="predicted"/>
<dbReference type="AlphaFoldDB" id="A0A090M8S9"/>
<feature type="compositionally biased region" description="Basic residues" evidence="1">
    <location>
        <begin position="1"/>
        <end position="13"/>
    </location>
</feature>
<name>A0A090M8S9_OSTTA</name>
<protein>
    <submittedName>
        <fullName evidence="2">Unnamed product</fullName>
    </submittedName>
</protein>
<accession>A0A090M8S9</accession>
<reference evidence="3" key="1">
    <citation type="journal article" date="2006" name="Proc. Natl. Acad. Sci. U.S.A.">
        <title>Genome analysis of the smallest free-living eukaryote Ostreococcus tauri unveils many unique features.</title>
        <authorList>
            <person name="Derelle E."/>
            <person name="Ferraz C."/>
            <person name="Rombauts S."/>
            <person name="Rouze P."/>
            <person name="Worden A.Z."/>
            <person name="Robbens S."/>
            <person name="Partensky F."/>
            <person name="Degroeve S."/>
            <person name="Echeynie S."/>
            <person name="Cooke R."/>
            <person name="Saeys Y."/>
            <person name="Wuyts J."/>
            <person name="Jabbari K."/>
            <person name="Bowler C."/>
            <person name="Panaud O."/>
            <person name="Piegu B."/>
            <person name="Ball S.G."/>
            <person name="Ral J.-P."/>
            <person name="Bouget F.-Y."/>
            <person name="Piganeau G."/>
            <person name="De Baets B."/>
            <person name="Picard A."/>
            <person name="Delseny M."/>
            <person name="Demaille J."/>
            <person name="Van de Peer Y."/>
            <person name="Moreau H."/>
        </authorList>
    </citation>
    <scope>NUCLEOTIDE SEQUENCE [LARGE SCALE GENOMIC DNA]</scope>
    <source>
        <strain evidence="3">OTTH 0595 / CCAP 157/2 / RCC745</strain>
    </source>
</reference>
<feature type="region of interest" description="Disordered" evidence="1">
    <location>
        <begin position="1"/>
        <end position="27"/>
    </location>
</feature>
<dbReference type="InParanoid" id="A0A090M8S9"/>
<feature type="compositionally biased region" description="Basic residues" evidence="1">
    <location>
        <begin position="94"/>
        <end position="104"/>
    </location>
</feature>
<dbReference type="GeneID" id="34946133"/>